<keyword evidence="1" id="KW-0614">Plasmid</keyword>
<keyword evidence="2" id="KW-1185">Reference proteome</keyword>
<gene>
    <name evidence="1" type="ORF">PR017_23850</name>
</gene>
<name>A0AAF1KAL4_9HYPH</name>
<reference evidence="1 2" key="1">
    <citation type="journal article" date="2018" name="Sci. Rep.">
        <title>Rhizobium tumorigenes sp. nov., a novel plant tumorigenic bacterium isolated from cane gall tumors on thornless blackberry.</title>
        <authorList>
            <person name="Kuzmanovi N."/>
            <person name="Smalla K."/>
            <person name="Gronow S."/>
            <person name="PuBawska J."/>
        </authorList>
    </citation>
    <scope>NUCLEOTIDE SEQUENCE [LARGE SCALE GENOMIC DNA]</scope>
    <source>
        <strain evidence="1 2">1078</strain>
    </source>
</reference>
<evidence type="ECO:0000313" key="2">
    <source>
        <dbReference type="Proteomes" id="UP000249499"/>
    </source>
</evidence>
<dbReference type="KEGG" id="rtu:PR017_23850"/>
<geneLocation type="plasmid" evidence="1 2">
    <name>unnamed1</name>
</geneLocation>
<dbReference type="EMBL" id="CP117258">
    <property type="protein sequence ID" value="WFR98735.1"/>
    <property type="molecule type" value="Genomic_DNA"/>
</dbReference>
<dbReference type="AlphaFoldDB" id="A0AAF1KAL4"/>
<dbReference type="Proteomes" id="UP000249499">
    <property type="component" value="Plasmid unnamed1"/>
</dbReference>
<protein>
    <submittedName>
        <fullName evidence="1">Uncharacterized protein</fullName>
    </submittedName>
</protein>
<proteinExistence type="predicted"/>
<accession>A0AAF1KAL4</accession>
<evidence type="ECO:0000313" key="1">
    <source>
        <dbReference type="EMBL" id="WFR98735.1"/>
    </source>
</evidence>
<organism evidence="1 2">
    <name type="scientific">Rhizobium tumorigenes</name>
    <dbReference type="NCBI Taxonomy" id="2041385"/>
    <lineage>
        <taxon>Bacteria</taxon>
        <taxon>Pseudomonadati</taxon>
        <taxon>Pseudomonadota</taxon>
        <taxon>Alphaproteobacteria</taxon>
        <taxon>Hyphomicrobiales</taxon>
        <taxon>Rhizobiaceae</taxon>
        <taxon>Rhizobium/Agrobacterium group</taxon>
        <taxon>Rhizobium</taxon>
    </lineage>
</organism>
<sequence length="47" mass="5110">MAADIAVEKGVIVRLERDGSITVSPVEADAVEEMRAFIASKTDLEIY</sequence>
<dbReference type="RefSeq" id="WP_154677455.1">
    <property type="nucleotide sequence ID" value="NZ_CP117258.1"/>
</dbReference>
<reference evidence="2" key="2">
    <citation type="journal article" date="2023" name="MicrobiologyOpen">
        <title>Genomics of the tumorigenes clade of the family Rhizobiaceae and description of Rhizobium rhododendri sp. nov.</title>
        <authorList>
            <person name="Kuzmanovic N."/>
            <person name="diCenzo G.C."/>
            <person name="Bunk B."/>
            <person name="Sproeer C."/>
            <person name="Fruehling A."/>
            <person name="Neumann-Schaal M."/>
            <person name="Overmann J."/>
            <person name="Smalla K."/>
        </authorList>
    </citation>
    <scope>NUCLEOTIDE SEQUENCE [LARGE SCALE GENOMIC DNA]</scope>
    <source>
        <strain evidence="2">1078</strain>
        <plasmid evidence="2">unnamed1</plasmid>
    </source>
</reference>